<dbReference type="Proteomes" id="UP000505077">
    <property type="component" value="Unassembled WGS sequence"/>
</dbReference>
<evidence type="ECO:0000259" key="1">
    <source>
        <dbReference type="Pfam" id="PF01206"/>
    </source>
</evidence>
<feature type="domain" description="UPF0033" evidence="1">
    <location>
        <begin position="4"/>
        <end position="66"/>
    </location>
</feature>
<proteinExistence type="predicted"/>
<gene>
    <name evidence="2" type="primary">yedF</name>
    <name evidence="2" type="ORF">ZNDK_0958</name>
</gene>
<reference evidence="2 3" key="1">
    <citation type="journal article" date="2020" name="ISME J.">
        <title>Parallel Reductive Genome Evolution in Desulfovibrio Ectosymbionts Independently Acquired by Trichonympha Protists in the Termite Gut.</title>
        <authorList>
            <person name="Takeuchi M."/>
            <person name="Kuwahara H."/>
            <person name="Murakami T."/>
            <person name="Takahashi K."/>
            <person name="Kajitani R."/>
            <person name="Toyoda A."/>
            <person name="Itoh T."/>
            <person name="Ohkuma M."/>
            <person name="Hongoh Y."/>
        </authorList>
    </citation>
    <scope>NUCLEOTIDE SEQUENCE [LARGE SCALE GENOMIC DNA]</scope>
    <source>
        <strain evidence="2">ZnDsv-02</strain>
    </source>
</reference>
<protein>
    <submittedName>
        <fullName evidence="2">Uncharacterized selenium metabolism protein YedF</fullName>
    </submittedName>
</protein>
<dbReference type="Gene3D" id="3.30.110.40">
    <property type="entry name" value="TusA-like domain"/>
    <property type="match status" value="1"/>
</dbReference>
<dbReference type="InterPro" id="IPR027396">
    <property type="entry name" value="DsrEFH-like"/>
</dbReference>
<dbReference type="AlphaFoldDB" id="A0A6L2R6Q7"/>
<dbReference type="InterPro" id="IPR001455">
    <property type="entry name" value="TusA-like"/>
</dbReference>
<dbReference type="NCBIfam" id="TIGR03527">
    <property type="entry name" value="selenium_YedF"/>
    <property type="match status" value="1"/>
</dbReference>
<dbReference type="EMBL" id="BLLL01000010">
    <property type="protein sequence ID" value="GFH63187.1"/>
    <property type="molecule type" value="Genomic_DNA"/>
</dbReference>
<evidence type="ECO:0000313" key="2">
    <source>
        <dbReference type="EMBL" id="GFH63187.1"/>
    </source>
</evidence>
<dbReference type="Pfam" id="PF02635">
    <property type="entry name" value="DsrE"/>
    <property type="match status" value="1"/>
</dbReference>
<dbReference type="InterPro" id="IPR003787">
    <property type="entry name" value="Sulphur_relay_DsrE/F-like"/>
</dbReference>
<comment type="caution">
    <text evidence="2">The sequence shown here is derived from an EMBL/GenBank/DDBJ whole genome shotgun (WGS) entry which is preliminary data.</text>
</comment>
<name>A0A6L2R6Q7_9BACT</name>
<dbReference type="SUPFAM" id="SSF64307">
    <property type="entry name" value="SirA-like"/>
    <property type="match status" value="1"/>
</dbReference>
<sequence length="203" mass="22603">MMEVLDCKNLDCPEPVLRTRKHIAEKNPEAFAVMVDNMAACENVTRYMQAQHYSVARTETGGVWRLDGVKNIALAQENEDTPLLTAQVNRTAQKILVTILSDVLGSGDDILGGRLIRNFLDTLPEMGDELWRIILLNGGVKLCVEESPVLEQLRALEKNKVGIFACGACLDYYEIREKQAVGQITNMLDVVTAMQLADKVLRV</sequence>
<accession>A0A6L2R6Q7</accession>
<dbReference type="SUPFAM" id="SSF75169">
    <property type="entry name" value="DsrEFH-like"/>
    <property type="match status" value="1"/>
</dbReference>
<dbReference type="Pfam" id="PF01206">
    <property type="entry name" value="TusA"/>
    <property type="match status" value="1"/>
</dbReference>
<dbReference type="InterPro" id="IPR019870">
    <property type="entry name" value="Se_metab_YedF"/>
</dbReference>
<dbReference type="InterPro" id="IPR036868">
    <property type="entry name" value="TusA-like_sf"/>
</dbReference>
<evidence type="ECO:0000313" key="3">
    <source>
        <dbReference type="Proteomes" id="UP000505077"/>
    </source>
</evidence>
<organism evidence="2 3">
    <name type="scientific">Candidatus Desulfovibrio kirbyi</name>
    <dbReference type="NCBI Taxonomy" id="2696086"/>
    <lineage>
        <taxon>Bacteria</taxon>
        <taxon>Pseudomonadati</taxon>
        <taxon>Thermodesulfobacteriota</taxon>
        <taxon>Desulfovibrionia</taxon>
        <taxon>Desulfovibrionales</taxon>
        <taxon>Desulfovibrionaceae</taxon>
        <taxon>Desulfovibrio</taxon>
    </lineage>
</organism>